<evidence type="ECO:0000256" key="1">
    <source>
        <dbReference type="ARBA" id="ARBA00011073"/>
    </source>
</evidence>
<dbReference type="GO" id="GO:0006508">
    <property type="term" value="P:proteolysis"/>
    <property type="evidence" value="ECO:0007669"/>
    <property type="project" value="UniProtKB-KW"/>
</dbReference>
<evidence type="ECO:0000259" key="7">
    <source>
        <dbReference type="Pfam" id="PF00082"/>
    </source>
</evidence>
<dbReference type="STRING" id="1247936.BN2475_400026"/>
<gene>
    <name evidence="8" type="ORF">BN2475_400026</name>
</gene>
<dbReference type="InterPro" id="IPR015500">
    <property type="entry name" value="Peptidase_S8_subtilisin-rel"/>
</dbReference>
<feature type="compositionally biased region" description="Polar residues" evidence="6">
    <location>
        <begin position="136"/>
        <end position="146"/>
    </location>
</feature>
<dbReference type="CDD" id="cd00306">
    <property type="entry name" value="Peptidases_S8_S53"/>
    <property type="match status" value="1"/>
</dbReference>
<organism evidence="8 9">
    <name type="scientific">Paraburkholderia ribeironis</name>
    <dbReference type="NCBI Taxonomy" id="1247936"/>
    <lineage>
        <taxon>Bacteria</taxon>
        <taxon>Pseudomonadati</taxon>
        <taxon>Pseudomonadota</taxon>
        <taxon>Betaproteobacteria</taxon>
        <taxon>Burkholderiales</taxon>
        <taxon>Burkholderiaceae</taxon>
        <taxon>Paraburkholderia</taxon>
    </lineage>
</organism>
<name>A0A1N7S6N1_9BURK</name>
<dbReference type="PROSITE" id="PS00138">
    <property type="entry name" value="SUBTILASE_SER"/>
    <property type="match status" value="1"/>
</dbReference>
<dbReference type="InterPro" id="IPR000209">
    <property type="entry name" value="Peptidase_S8/S53_dom"/>
</dbReference>
<dbReference type="PANTHER" id="PTHR43806">
    <property type="entry name" value="PEPTIDASE S8"/>
    <property type="match status" value="1"/>
</dbReference>
<sequence>MLANNADKLLIRLPESYVNALRNRTVHSTARFAGIGPGALDVLFPAPTSRFVGESTDWLVLRPDAVEDMHPWDRAHKQAQAILRAERNIRRNDVYVEPNIAYRQPSNDRNADKDSHSAVEPTTGTTEQGPPYPPSETLNASYPPASNTQFSPAWHLEHARFPQAWEVTQGDGVRIAHLDIGWWPEHYSVPLNMRAQQGWNFVEDNDNTSDPGEGPNAGHGTATLALLAGNEVSLTAKTPATPAGQVYEGFIGGAPRAEVVPVRIAGVDGSVVHLYGETMAKGLMYALKPGNSQQCDVVSLSHGGLPMKSWARATNALFEAGVVVVAAAGDSFWAVVTDIVTHFTLYPSAFYRVVTATGVTFDEGPYKRDELGVMQGCWGPDKVMLKATGAYTPNVPSMTYRTEHGWTMHGGGTSSSAPQIAAACALWLAGPGKAYPKDWRRVIACRETLRLSVQDRKEDFSTIGLGRLDAAAMLDENLARDIKARYDANELRKIRPDDVSWPLFRLLAGLPPVGDGSKDIAGSEELFDGSEPDTSSETSGIEQMYEVEALQVFYRSRNKSLIDAVQSFQDGHAPSKKQLADLKTMLLAEDNMSNALREYLSTRPCGWRDTLMYRRIVLYHQRMHDCEQCL</sequence>
<keyword evidence="3 5" id="KW-0378">Hydrolase</keyword>
<feature type="active site" description="Charge relay system" evidence="5">
    <location>
        <position position="414"/>
    </location>
</feature>
<dbReference type="Pfam" id="PF00082">
    <property type="entry name" value="Peptidase_S8"/>
    <property type="match status" value="1"/>
</dbReference>
<evidence type="ECO:0000256" key="6">
    <source>
        <dbReference type="SAM" id="MobiDB-lite"/>
    </source>
</evidence>
<evidence type="ECO:0000256" key="4">
    <source>
        <dbReference type="ARBA" id="ARBA00022825"/>
    </source>
</evidence>
<accession>A0A1N7S6N1</accession>
<evidence type="ECO:0000256" key="3">
    <source>
        <dbReference type="ARBA" id="ARBA00022801"/>
    </source>
</evidence>
<dbReference type="InterPro" id="IPR023828">
    <property type="entry name" value="Peptidase_S8_Ser-AS"/>
</dbReference>
<feature type="domain" description="Peptidase S8/S53" evidence="7">
    <location>
        <begin position="170"/>
        <end position="442"/>
    </location>
</feature>
<dbReference type="Proteomes" id="UP000187012">
    <property type="component" value="Unassembled WGS sequence"/>
</dbReference>
<dbReference type="SUPFAM" id="SSF52743">
    <property type="entry name" value="Subtilisin-like"/>
    <property type="match status" value="1"/>
</dbReference>
<keyword evidence="9" id="KW-1185">Reference proteome</keyword>
<evidence type="ECO:0000256" key="5">
    <source>
        <dbReference type="PROSITE-ProRule" id="PRU01240"/>
    </source>
</evidence>
<feature type="region of interest" description="Disordered" evidence="6">
    <location>
        <begin position="521"/>
        <end position="540"/>
    </location>
</feature>
<reference evidence="8 9" key="1">
    <citation type="submission" date="2016-12" db="EMBL/GenBank/DDBJ databases">
        <authorList>
            <person name="Song W.-J."/>
            <person name="Kurnit D.M."/>
        </authorList>
    </citation>
    <scope>NUCLEOTIDE SEQUENCE [LARGE SCALE GENOMIC DNA]</scope>
    <source>
        <strain evidence="8 9">STM7296</strain>
    </source>
</reference>
<dbReference type="PANTHER" id="PTHR43806:SF11">
    <property type="entry name" value="CEREVISIN-RELATED"/>
    <property type="match status" value="1"/>
</dbReference>
<dbReference type="OrthoDB" id="178184at2"/>
<dbReference type="PRINTS" id="PR00723">
    <property type="entry name" value="SUBTILISIN"/>
</dbReference>
<evidence type="ECO:0000313" key="9">
    <source>
        <dbReference type="Proteomes" id="UP000187012"/>
    </source>
</evidence>
<feature type="region of interest" description="Disordered" evidence="6">
    <location>
        <begin position="100"/>
        <end position="146"/>
    </location>
</feature>
<dbReference type="InterPro" id="IPR036852">
    <property type="entry name" value="Peptidase_S8/S53_dom_sf"/>
</dbReference>
<dbReference type="RefSeq" id="WP_094780930.1">
    <property type="nucleotide sequence ID" value="NZ_CYGX02000040.1"/>
</dbReference>
<feature type="active site" description="Charge relay system" evidence="5">
    <location>
        <position position="219"/>
    </location>
</feature>
<keyword evidence="2 5" id="KW-0645">Protease</keyword>
<keyword evidence="4 5" id="KW-0720">Serine protease</keyword>
<dbReference type="Gene3D" id="3.40.50.200">
    <property type="entry name" value="Peptidase S8/S53 domain"/>
    <property type="match status" value="1"/>
</dbReference>
<evidence type="ECO:0000313" key="8">
    <source>
        <dbReference type="EMBL" id="SIT42989.1"/>
    </source>
</evidence>
<protein>
    <submittedName>
        <fullName evidence="8">Subtilase family protein</fullName>
    </submittedName>
</protein>
<dbReference type="AlphaFoldDB" id="A0A1N7S6N1"/>
<dbReference type="EMBL" id="CYGX02000040">
    <property type="protein sequence ID" value="SIT42989.1"/>
    <property type="molecule type" value="Genomic_DNA"/>
</dbReference>
<feature type="compositionally biased region" description="Low complexity" evidence="6">
    <location>
        <begin position="120"/>
        <end position="129"/>
    </location>
</feature>
<dbReference type="PROSITE" id="PS51892">
    <property type="entry name" value="SUBTILASE"/>
    <property type="match status" value="1"/>
</dbReference>
<evidence type="ECO:0000256" key="2">
    <source>
        <dbReference type="ARBA" id="ARBA00022670"/>
    </source>
</evidence>
<feature type="active site" description="Charge relay system" evidence="5">
    <location>
        <position position="179"/>
    </location>
</feature>
<proteinExistence type="inferred from homology"/>
<dbReference type="InterPro" id="IPR050131">
    <property type="entry name" value="Peptidase_S8_subtilisin-like"/>
</dbReference>
<dbReference type="GO" id="GO:0004252">
    <property type="term" value="F:serine-type endopeptidase activity"/>
    <property type="evidence" value="ECO:0007669"/>
    <property type="project" value="UniProtKB-UniRule"/>
</dbReference>
<comment type="similarity">
    <text evidence="1 5">Belongs to the peptidase S8 family.</text>
</comment>